<comment type="cofactor">
    <cofactor evidence="1">
        <name>Mg(2+)</name>
        <dbReference type="ChEBI" id="CHEBI:18420"/>
    </cofactor>
    <text evidence="1">Binds 2 magnesium ions per subunit.</text>
</comment>
<dbReference type="InterPro" id="IPR036705">
    <property type="entry name" value="Ribosyl_crysJ1_sf"/>
</dbReference>
<dbReference type="Proteomes" id="UP000030428">
    <property type="component" value="Unassembled WGS sequence"/>
</dbReference>
<keyword evidence="3" id="KW-1185">Reference proteome</keyword>
<feature type="binding site" evidence="1">
    <location>
        <position position="198"/>
    </location>
    <ligand>
        <name>Mg(2+)</name>
        <dbReference type="ChEBI" id="CHEBI:18420"/>
        <label>1</label>
    </ligand>
</feature>
<dbReference type="Pfam" id="PF03747">
    <property type="entry name" value="ADP_ribosyl_GH"/>
    <property type="match status" value="1"/>
</dbReference>
<dbReference type="PANTHER" id="PTHR16222:SF12">
    <property type="entry name" value="ADP-RIBOSYLGLYCOHYDROLASE-RELATED"/>
    <property type="match status" value="1"/>
</dbReference>
<accession>A0A0A6PJB2</accession>
<dbReference type="EMBL" id="JSZA02000130">
    <property type="protein sequence ID" value="KHD06397.1"/>
    <property type="molecule type" value="Genomic_DNA"/>
</dbReference>
<reference evidence="2 3" key="1">
    <citation type="journal article" date="2016" name="Front. Microbiol.">
        <title>Single-Cell (Meta-)Genomics of a Dimorphic Candidatus Thiomargarita nelsonii Reveals Genomic Plasticity.</title>
        <authorList>
            <person name="Flood B.E."/>
            <person name="Fliss P."/>
            <person name="Jones D.S."/>
            <person name="Dick G.J."/>
            <person name="Jain S."/>
            <person name="Kaster A.K."/>
            <person name="Winkel M."/>
            <person name="Mussmann M."/>
            <person name="Bailey J."/>
        </authorList>
    </citation>
    <scope>NUCLEOTIDE SEQUENCE [LARGE SCALE GENOMIC DNA]</scope>
    <source>
        <strain evidence="2">Hydrate Ridge</strain>
    </source>
</reference>
<evidence type="ECO:0000313" key="2">
    <source>
        <dbReference type="EMBL" id="KHD06397.1"/>
    </source>
</evidence>
<protein>
    <recommendedName>
        <fullName evidence="4">ADP-ribosylglycohydrolase</fullName>
    </recommendedName>
</protein>
<feature type="binding site" evidence="1">
    <location>
        <position position="195"/>
    </location>
    <ligand>
        <name>Mg(2+)</name>
        <dbReference type="ChEBI" id="CHEBI:18420"/>
        <label>1</label>
    </ligand>
</feature>
<feature type="binding site" evidence="1">
    <location>
        <position position="197"/>
    </location>
    <ligand>
        <name>Mg(2+)</name>
        <dbReference type="ChEBI" id="CHEBI:18420"/>
        <label>1</label>
    </ligand>
</feature>
<dbReference type="AlphaFoldDB" id="A0A0A6PJB2"/>
<dbReference type="GO" id="GO:0046872">
    <property type="term" value="F:metal ion binding"/>
    <property type="evidence" value="ECO:0007669"/>
    <property type="project" value="UniProtKB-KW"/>
</dbReference>
<organism evidence="2 3">
    <name type="scientific">Candidatus Thiomargarita nelsonii</name>
    <dbReference type="NCBI Taxonomy" id="1003181"/>
    <lineage>
        <taxon>Bacteria</taxon>
        <taxon>Pseudomonadati</taxon>
        <taxon>Pseudomonadota</taxon>
        <taxon>Gammaproteobacteria</taxon>
        <taxon>Thiotrichales</taxon>
        <taxon>Thiotrichaceae</taxon>
        <taxon>Thiomargarita</taxon>
    </lineage>
</organism>
<gene>
    <name evidence="2" type="ORF">PN36_24680</name>
</gene>
<dbReference type="InterPro" id="IPR005502">
    <property type="entry name" value="Ribosyl_crysJ1"/>
</dbReference>
<name>A0A0A6PJB2_9GAMM</name>
<evidence type="ECO:0000313" key="3">
    <source>
        <dbReference type="Proteomes" id="UP000030428"/>
    </source>
</evidence>
<comment type="caution">
    <text evidence="2">The sequence shown here is derived from an EMBL/GenBank/DDBJ whole genome shotgun (WGS) entry which is preliminary data.</text>
</comment>
<evidence type="ECO:0000256" key="1">
    <source>
        <dbReference type="PIRSR" id="PIRSR605502-1"/>
    </source>
</evidence>
<dbReference type="SUPFAM" id="SSF101478">
    <property type="entry name" value="ADP-ribosylglycohydrolase"/>
    <property type="match status" value="1"/>
</dbReference>
<evidence type="ECO:0008006" key="4">
    <source>
        <dbReference type="Google" id="ProtNLM"/>
    </source>
</evidence>
<dbReference type="InterPro" id="IPR050792">
    <property type="entry name" value="ADP-ribosylglycohydrolase"/>
</dbReference>
<keyword evidence="1" id="KW-0460">Magnesium</keyword>
<proteinExistence type="predicted"/>
<sequence length="243" mass="26875">MKNKDRFLGCFIGLAVGDALGAPIEFCRRGRFKPISSMVEGGKFKLSLIRYNQTGNPYSGLINPKRPGNGCIMRLAPIPLFFFPDKEKIIHFSGESSKTTHGMPESIYASRLFGKMLFEALSGKDKESILFNNEPELDAPDNIKEIALGTYADKQENEIESTFFAGKCLEAALWCFLHSENYKDAVLKAVNLGGDADSTAAVCGQIAGAYYGVKDIPSLWIQSIVKSELILNMAERFLIDRIL</sequence>
<dbReference type="Gene3D" id="1.10.4080.10">
    <property type="entry name" value="ADP-ribosylation/Crystallin J1"/>
    <property type="match status" value="2"/>
</dbReference>
<dbReference type="PANTHER" id="PTHR16222">
    <property type="entry name" value="ADP-RIBOSYLGLYCOHYDROLASE"/>
    <property type="match status" value="1"/>
</dbReference>
<keyword evidence="1" id="KW-0479">Metal-binding</keyword>